<dbReference type="Pfam" id="PF04255">
    <property type="entry name" value="DUF433"/>
    <property type="match status" value="1"/>
</dbReference>
<dbReference type="InterPro" id="IPR007367">
    <property type="entry name" value="DUF433"/>
</dbReference>
<dbReference type="KEGG" id="tpx:Turpa_1694"/>
<evidence type="ECO:0008006" key="3">
    <source>
        <dbReference type="Google" id="ProtNLM"/>
    </source>
</evidence>
<keyword evidence="2" id="KW-1185">Reference proteome</keyword>
<dbReference type="AlphaFoldDB" id="I4B4Y5"/>
<dbReference type="HOGENOM" id="CLU_126005_3_2_12"/>
<dbReference type="Proteomes" id="UP000006048">
    <property type="component" value="Chromosome"/>
</dbReference>
<evidence type="ECO:0000313" key="2">
    <source>
        <dbReference type="Proteomes" id="UP000006048"/>
    </source>
</evidence>
<dbReference type="EMBL" id="CP002959">
    <property type="protein sequence ID" value="AFM12342.1"/>
    <property type="molecule type" value="Genomic_DNA"/>
</dbReference>
<evidence type="ECO:0000313" key="1">
    <source>
        <dbReference type="EMBL" id="AFM12342.1"/>
    </source>
</evidence>
<dbReference type="RefSeq" id="WP_014802853.1">
    <property type="nucleotide sequence ID" value="NC_018020.1"/>
</dbReference>
<dbReference type="InterPro" id="IPR009057">
    <property type="entry name" value="Homeodomain-like_sf"/>
</dbReference>
<dbReference type="STRING" id="869212.Turpa_1694"/>
<name>I4B4Y5_TURPD</name>
<proteinExistence type="predicted"/>
<gene>
    <name evidence="1" type="ordered locus">Turpa_1694</name>
</gene>
<accession>I4B4Y5</accession>
<sequence length="89" mass="9750">MLAKTEFDAQFSSMNVDWLQCSVVVSEPGVLSGAYHFKGTRVPIEALFANLADGSTIDEFLTWFPGVSRQDAEAVLRFAAEILKAPQLV</sequence>
<dbReference type="Gene3D" id="1.10.10.10">
    <property type="entry name" value="Winged helix-like DNA-binding domain superfamily/Winged helix DNA-binding domain"/>
    <property type="match status" value="1"/>
</dbReference>
<dbReference type="SUPFAM" id="SSF46689">
    <property type="entry name" value="Homeodomain-like"/>
    <property type="match status" value="1"/>
</dbReference>
<organism evidence="1 2">
    <name type="scientific">Turneriella parva (strain ATCC BAA-1111 / DSM 21527 / NCTC 11395 / H)</name>
    <name type="common">Leptospira parva</name>
    <dbReference type="NCBI Taxonomy" id="869212"/>
    <lineage>
        <taxon>Bacteria</taxon>
        <taxon>Pseudomonadati</taxon>
        <taxon>Spirochaetota</taxon>
        <taxon>Spirochaetia</taxon>
        <taxon>Leptospirales</taxon>
        <taxon>Leptospiraceae</taxon>
        <taxon>Turneriella</taxon>
    </lineage>
</organism>
<reference evidence="1 2" key="1">
    <citation type="submission" date="2012-06" db="EMBL/GenBank/DDBJ databases">
        <title>The complete chromosome of genome of Turneriella parva DSM 21527.</title>
        <authorList>
            <consortium name="US DOE Joint Genome Institute (JGI-PGF)"/>
            <person name="Lucas S."/>
            <person name="Han J."/>
            <person name="Lapidus A."/>
            <person name="Bruce D."/>
            <person name="Goodwin L."/>
            <person name="Pitluck S."/>
            <person name="Peters L."/>
            <person name="Kyrpides N."/>
            <person name="Mavromatis K."/>
            <person name="Ivanova N."/>
            <person name="Mikhailova N."/>
            <person name="Chertkov O."/>
            <person name="Detter J.C."/>
            <person name="Tapia R."/>
            <person name="Han C."/>
            <person name="Land M."/>
            <person name="Hauser L."/>
            <person name="Markowitz V."/>
            <person name="Cheng J.-F."/>
            <person name="Hugenholtz P."/>
            <person name="Woyke T."/>
            <person name="Wu D."/>
            <person name="Gronow S."/>
            <person name="Wellnitz S."/>
            <person name="Brambilla E."/>
            <person name="Klenk H.-P."/>
            <person name="Eisen J.A."/>
        </authorList>
    </citation>
    <scope>NUCLEOTIDE SEQUENCE [LARGE SCALE GENOMIC DNA]</scope>
    <source>
        <strain evidence="2">ATCC BAA-1111 / DSM 21527 / NCTC 11395 / H</strain>
    </source>
</reference>
<dbReference type="InterPro" id="IPR036388">
    <property type="entry name" value="WH-like_DNA-bd_sf"/>
</dbReference>
<protein>
    <recommendedName>
        <fullName evidence="3">DUF433 domain-containing protein</fullName>
    </recommendedName>
</protein>